<accession>A0A074YY45</accession>
<dbReference type="KEGG" id="ovi:T265_11676"/>
<dbReference type="EMBL" id="KL597173">
    <property type="protein sequence ID" value="KER19593.1"/>
    <property type="molecule type" value="Genomic_DNA"/>
</dbReference>
<evidence type="ECO:0000313" key="2">
    <source>
        <dbReference type="Proteomes" id="UP000054324"/>
    </source>
</evidence>
<dbReference type="GeneID" id="20325844"/>
<dbReference type="RefSeq" id="XP_009176655.1">
    <property type="nucleotide sequence ID" value="XM_009178391.1"/>
</dbReference>
<organism evidence="1 2">
    <name type="scientific">Opisthorchis viverrini</name>
    <name type="common">Southeast Asian liver fluke</name>
    <dbReference type="NCBI Taxonomy" id="6198"/>
    <lineage>
        <taxon>Eukaryota</taxon>
        <taxon>Metazoa</taxon>
        <taxon>Spiralia</taxon>
        <taxon>Lophotrochozoa</taxon>
        <taxon>Platyhelminthes</taxon>
        <taxon>Trematoda</taxon>
        <taxon>Digenea</taxon>
        <taxon>Opisthorchiida</taxon>
        <taxon>Opisthorchiata</taxon>
        <taxon>Opisthorchiidae</taxon>
        <taxon>Opisthorchis</taxon>
    </lineage>
</organism>
<gene>
    <name evidence="1" type="ORF">T265_11676</name>
</gene>
<dbReference type="Proteomes" id="UP000054324">
    <property type="component" value="Unassembled WGS sequence"/>
</dbReference>
<dbReference type="AlphaFoldDB" id="A0A074YY45"/>
<protein>
    <submittedName>
        <fullName evidence="1">Uncharacterized protein</fullName>
    </submittedName>
</protein>
<evidence type="ECO:0000313" key="1">
    <source>
        <dbReference type="EMBL" id="KER19593.1"/>
    </source>
</evidence>
<dbReference type="CTD" id="20325844"/>
<name>A0A074YY45_OPIVI</name>
<sequence>MHPDSVLLYSCVSCSGAEPQRGNSISPFRYLNAIPAEGTPKAQILPGYPSLDRSSRDAEMGFEQRTFRPIGSRLNRRVISIPEEISVRSAVAPFRCLATMPLTGSTRSSYLPLTGSTRAGMLPGHPSLDRGSREAERVGFEPRTSRVYDCTLVGIVSSFLYGDIIVQL</sequence>
<keyword evidence="2" id="KW-1185">Reference proteome</keyword>
<reference evidence="1 2" key="1">
    <citation type="submission" date="2013-11" db="EMBL/GenBank/DDBJ databases">
        <title>Opisthorchis viverrini - life in the bile duct.</title>
        <authorList>
            <person name="Young N.D."/>
            <person name="Nagarajan N."/>
            <person name="Lin S.J."/>
            <person name="Korhonen P.K."/>
            <person name="Jex A.R."/>
            <person name="Hall R.S."/>
            <person name="Safavi-Hemami H."/>
            <person name="Kaewkong W."/>
            <person name="Bertrand D."/>
            <person name="Gao S."/>
            <person name="Seet Q."/>
            <person name="Wongkham S."/>
            <person name="Teh B.T."/>
            <person name="Wongkham C."/>
            <person name="Intapan P.M."/>
            <person name="Maleewong W."/>
            <person name="Yang X."/>
            <person name="Hu M."/>
            <person name="Wang Z."/>
            <person name="Hofmann A."/>
            <person name="Sternberg P.W."/>
            <person name="Tan P."/>
            <person name="Wang J."/>
            <person name="Gasser R.B."/>
        </authorList>
    </citation>
    <scope>NUCLEOTIDE SEQUENCE [LARGE SCALE GENOMIC DNA]</scope>
</reference>
<proteinExistence type="predicted"/>